<dbReference type="GO" id="GO:0005737">
    <property type="term" value="C:cytoplasm"/>
    <property type="evidence" value="ECO:0007669"/>
    <property type="project" value="UniProtKB-SubCell"/>
</dbReference>
<sequence>MTIYNINLGIGWASSGVEYAQIYRARLFRSVSLDAKFIFMDFISSDNIEHLTRNIGFKDSEVIWLYQYFTDVEIAPTTYTLAHVLGGFDREPLEIIRNPENKTFRVIFGDNDFVTCYASDMDNELIDRAEIVSRGCLIQKEYYTYVKNFVEYYSPVDGRARLYQRTWLNEDGSVAYEEIIDEVNGKQETQIYRFPNHVFYSKQEFVAHFMRSLELTDKDLLILDRGTDIGQPIFANKGKAKLAVIVHADHFSENPAEKDYILWNNYYEYQFEYADEVDYIINSTDVQTRLLTEQFAQYTNIKPKEIWTIPVGSLDKLRRPEGERKAFGVITASRLASEKHIDWLLRSVVKAHEHLSRLTFDIYGTGSEEAMLRNLIEDLEAGDYIRLMGHHHLTDVYKNYSAYLTASTSEGFGLTLLEAVGSGLPIIGFDVRYGNPTFIRDGENGYLIPKARPDNLDAMTTEYAEKIVQLLTQHSQEDLSRVSYEVAKPYLDEHIAQRWSDLVQSAQTN</sequence>
<evidence type="ECO:0000256" key="11">
    <source>
        <dbReference type="HAMAP-Rule" id="MF_01472"/>
    </source>
</evidence>
<dbReference type="Proteomes" id="UP000193958">
    <property type="component" value="Unassembled WGS sequence"/>
</dbReference>
<comment type="subunit">
    <text evidence="11">Forms a heterotetramer with 2 subunits each of GtfA and GtfB. Part of the accessory SecA2/SecY2 protein translocation apparatus.</text>
</comment>
<evidence type="ECO:0000256" key="2">
    <source>
        <dbReference type="ARBA" id="ARBA00004922"/>
    </source>
</evidence>
<evidence type="ECO:0000256" key="1">
    <source>
        <dbReference type="ARBA" id="ARBA00004202"/>
    </source>
</evidence>
<feature type="domain" description="Glycosyl transferase family 1" evidence="12">
    <location>
        <begin position="325"/>
        <end position="457"/>
    </location>
</feature>
<dbReference type="NCBIfam" id="TIGR02918">
    <property type="entry name" value="accessory Sec system glycosyltransferase GtfA"/>
    <property type="match status" value="1"/>
</dbReference>
<dbReference type="SUPFAM" id="SSF53756">
    <property type="entry name" value="UDP-Glycosyltransferase/glycogen phosphorylase"/>
    <property type="match status" value="1"/>
</dbReference>
<organism evidence="14 15">
    <name type="scientific">Streptococcus oralis subsp. tigurinus</name>
    <dbReference type="NCBI Taxonomy" id="1077464"/>
    <lineage>
        <taxon>Bacteria</taxon>
        <taxon>Bacillati</taxon>
        <taxon>Bacillota</taxon>
        <taxon>Bacilli</taxon>
        <taxon>Lactobacillales</taxon>
        <taxon>Streptococcaceae</taxon>
        <taxon>Streptococcus</taxon>
    </lineage>
</organism>
<dbReference type="AlphaFoldDB" id="A0A1X1GER4"/>
<accession>A0A1X1GER4</accession>
<comment type="catalytic activity">
    <reaction evidence="10 11">
        <text>L-seryl-[protein] + UDP-N-acetyl-alpha-D-glucosamine = 3-O-[N-acetyl-alpha-D-glucosaminyl]-L-seryl-[protein] + UDP + H(+)</text>
        <dbReference type="Rhea" id="RHEA:59872"/>
        <dbReference type="Rhea" id="RHEA-COMP:9863"/>
        <dbReference type="Rhea" id="RHEA-COMP:15471"/>
        <dbReference type="ChEBI" id="CHEBI:15378"/>
        <dbReference type="ChEBI" id="CHEBI:29999"/>
        <dbReference type="ChEBI" id="CHEBI:57705"/>
        <dbReference type="ChEBI" id="CHEBI:58223"/>
        <dbReference type="ChEBI" id="CHEBI:143279"/>
    </reaction>
</comment>
<dbReference type="EC" id="2.4.1.-" evidence="11"/>
<dbReference type="GO" id="GO:0016757">
    <property type="term" value="F:glycosyltransferase activity"/>
    <property type="evidence" value="ECO:0007669"/>
    <property type="project" value="UniProtKB-UniRule"/>
</dbReference>
<keyword evidence="4 11" id="KW-1003">Cell membrane</keyword>
<dbReference type="CDD" id="cd04949">
    <property type="entry name" value="GT4_GtfA-like"/>
    <property type="match status" value="1"/>
</dbReference>
<evidence type="ECO:0000256" key="9">
    <source>
        <dbReference type="ARBA" id="ARBA00023136"/>
    </source>
</evidence>
<feature type="binding site" evidence="11">
    <location>
        <begin position="390"/>
        <end position="391"/>
    </location>
    <ligand>
        <name>UDP</name>
        <dbReference type="ChEBI" id="CHEBI:58223"/>
    </ligand>
</feature>
<dbReference type="PANTHER" id="PTHR12526:SF629">
    <property type="entry name" value="TEICHURONIC ACID BIOSYNTHESIS GLYCOSYLTRANSFERASE TUAH-RELATED"/>
    <property type="match status" value="1"/>
</dbReference>
<dbReference type="EMBL" id="NCUE01000003">
    <property type="protein sequence ID" value="ORO45252.1"/>
    <property type="molecule type" value="Genomic_DNA"/>
</dbReference>
<evidence type="ECO:0000259" key="12">
    <source>
        <dbReference type="Pfam" id="PF00534"/>
    </source>
</evidence>
<dbReference type="GO" id="GO:0000166">
    <property type="term" value="F:nucleotide binding"/>
    <property type="evidence" value="ECO:0007669"/>
    <property type="project" value="UniProtKB-KW"/>
</dbReference>
<evidence type="ECO:0000256" key="8">
    <source>
        <dbReference type="ARBA" id="ARBA00022741"/>
    </source>
</evidence>
<evidence type="ECO:0000256" key="5">
    <source>
        <dbReference type="ARBA" id="ARBA00022490"/>
    </source>
</evidence>
<evidence type="ECO:0000256" key="7">
    <source>
        <dbReference type="ARBA" id="ARBA00022679"/>
    </source>
</evidence>
<dbReference type="GO" id="GO:0005886">
    <property type="term" value="C:plasma membrane"/>
    <property type="evidence" value="ECO:0007669"/>
    <property type="project" value="UniProtKB-SubCell"/>
</dbReference>
<protein>
    <recommendedName>
        <fullName evidence="11">UDP-N-acetylglucosamine--peptide N-acetylglucosaminyltransferase GtfA subunit</fullName>
        <ecNumber evidence="11">2.4.1.-</ecNumber>
    </recommendedName>
    <alternativeName>
        <fullName evidence="11">Glycosyltransferase GtfA</fullName>
    </alternativeName>
</protein>
<feature type="binding site" evidence="11">
    <location>
        <begin position="16"/>
        <end position="19"/>
    </location>
    <ligand>
        <name>UDP</name>
        <dbReference type="ChEBI" id="CHEBI:58223"/>
    </ligand>
</feature>
<dbReference type="RefSeq" id="WP_084919700.1">
    <property type="nucleotide sequence ID" value="NZ_NCUE01000003.1"/>
</dbReference>
<feature type="domain" description="GtfA extended beta-sheet meander" evidence="13">
    <location>
        <begin position="100"/>
        <end position="195"/>
    </location>
</feature>
<feature type="binding site" evidence="11">
    <location>
        <position position="247"/>
    </location>
    <ligand>
        <name>N-acetyl-D-glucosamine</name>
        <dbReference type="ChEBI" id="CHEBI:506227"/>
    </ligand>
</feature>
<dbReference type="Pfam" id="PF00534">
    <property type="entry name" value="Glycos_transf_1"/>
    <property type="match status" value="1"/>
</dbReference>
<dbReference type="FunFam" id="3.40.50.2000:FF:000196">
    <property type="entry name" value="UDP-N-acetylglucosamine--peptide N-acetylglucosaminyltransferase GtfA subunit"/>
    <property type="match status" value="1"/>
</dbReference>
<keyword evidence="6 11" id="KW-0328">Glycosyltransferase</keyword>
<dbReference type="HAMAP" id="MF_01472">
    <property type="entry name" value="GtfA"/>
    <property type="match status" value="1"/>
</dbReference>
<keyword evidence="9 11" id="KW-0472">Membrane</keyword>
<comment type="similarity">
    <text evidence="3 11">Belongs to the glycosyltransferase group 1 family. Glycosyltransferase 4 subfamily.</text>
</comment>
<reference evidence="14 15" key="1">
    <citation type="journal article" date="2016" name="Eur. J. Clin. Microbiol. Infect. Dis.">
        <title>Whole genome sequencing as a tool for phylogenetic analysis of clinical strains of Mitis group streptococci.</title>
        <authorList>
            <person name="Rasmussen L.H."/>
            <person name="Dargis R."/>
            <person name="Hojholt K."/>
            <person name="Christensen J.J."/>
            <person name="Skovgaard O."/>
            <person name="Justesen U.S."/>
            <person name="Rosenvinge F.S."/>
            <person name="Moser C."/>
            <person name="Lukjancenko O."/>
            <person name="Rasmussen S."/>
            <person name="Nielsen X.C."/>
        </authorList>
    </citation>
    <scope>NUCLEOTIDE SEQUENCE [LARGE SCALE GENOMIC DNA]</scope>
    <source>
        <strain evidence="14 15">B_003802_10</strain>
    </source>
</reference>
<evidence type="ECO:0000256" key="6">
    <source>
        <dbReference type="ARBA" id="ARBA00022676"/>
    </source>
</evidence>
<comment type="pathway">
    <text evidence="2 11">Protein modification; protein glycosylation.</text>
</comment>
<dbReference type="Pfam" id="PF22145">
    <property type="entry name" value="GtfA_EBD"/>
    <property type="match status" value="1"/>
</dbReference>
<proteinExistence type="inferred from homology"/>
<dbReference type="InterPro" id="IPR014267">
    <property type="entry name" value="GtfA"/>
</dbReference>
<dbReference type="PANTHER" id="PTHR12526">
    <property type="entry name" value="GLYCOSYLTRANSFERASE"/>
    <property type="match status" value="1"/>
</dbReference>
<evidence type="ECO:0000313" key="15">
    <source>
        <dbReference type="Proteomes" id="UP000193958"/>
    </source>
</evidence>
<feature type="binding site" evidence="11">
    <location>
        <begin position="410"/>
        <end position="413"/>
    </location>
    <ligand>
        <name>N-acetyl-D-glucosamine</name>
        <dbReference type="ChEBI" id="CHEBI:506227"/>
    </ligand>
</feature>
<evidence type="ECO:0000256" key="4">
    <source>
        <dbReference type="ARBA" id="ARBA00022475"/>
    </source>
</evidence>
<evidence type="ECO:0000259" key="13">
    <source>
        <dbReference type="Pfam" id="PF22145"/>
    </source>
</evidence>
<gene>
    <name evidence="11" type="primary">gtfA</name>
    <name evidence="14" type="ORF">B7727_00020</name>
</gene>
<dbReference type="GO" id="GO:0017122">
    <property type="term" value="C:protein N-acetylglucosaminyltransferase complex"/>
    <property type="evidence" value="ECO:0007669"/>
    <property type="project" value="UniProtKB-UniRule"/>
</dbReference>
<evidence type="ECO:0000256" key="3">
    <source>
        <dbReference type="ARBA" id="ARBA00009481"/>
    </source>
</evidence>
<comment type="function">
    <text evidence="11">Required for polymorphic O-glycosylation of the serine-rich repeat protein in this bacteria. Catalyzes the first step in glycosylation by transferring N-acetylglucosamine from UDP-GlcNAc to serine residues in the substrate protein. Part of the accessory SecA2/SecY2 system specifically required to export serine-rich repeat cell wall proteins usually encoded upstream in the same operon.</text>
</comment>
<dbReference type="InterPro" id="IPR001296">
    <property type="entry name" value="Glyco_trans_1"/>
</dbReference>
<keyword evidence="7 11" id="KW-0808">Transferase</keyword>
<evidence type="ECO:0000313" key="14">
    <source>
        <dbReference type="EMBL" id="ORO45252.1"/>
    </source>
</evidence>
<keyword evidence="8 11" id="KW-0547">Nucleotide-binding</keyword>
<comment type="subcellular location">
    <subcellularLocation>
        <location evidence="1 11">Cell membrane</location>
        <topology evidence="1 11">Peripheral membrane protein</topology>
    </subcellularLocation>
    <subcellularLocation>
        <location evidence="11">Cytoplasm</location>
    </subcellularLocation>
    <text evidence="11">Cell membrane association requires GtfB.</text>
</comment>
<dbReference type="Gene3D" id="3.40.50.2000">
    <property type="entry name" value="Glycogen Phosphorylase B"/>
    <property type="match status" value="2"/>
</dbReference>
<comment type="caution">
    <text evidence="14">The sequence shown here is derived from an EMBL/GenBank/DDBJ whole genome shotgun (WGS) entry which is preliminary data.</text>
</comment>
<name>A0A1X1GER4_STROR</name>
<dbReference type="UniPathway" id="UPA00378"/>
<dbReference type="InterPro" id="IPR054396">
    <property type="entry name" value="GtfA_EBD"/>
</dbReference>
<evidence type="ECO:0000256" key="10">
    <source>
        <dbReference type="ARBA" id="ARBA00052053"/>
    </source>
</evidence>
<keyword evidence="5 11" id="KW-0963">Cytoplasm</keyword>